<feature type="region of interest" description="Disordered" evidence="4">
    <location>
        <begin position="285"/>
        <end position="327"/>
    </location>
</feature>
<evidence type="ECO:0000256" key="4">
    <source>
        <dbReference type="SAM" id="MobiDB-lite"/>
    </source>
</evidence>
<dbReference type="InterPro" id="IPR058240">
    <property type="entry name" value="rSAM_sf"/>
</dbReference>
<gene>
    <name evidence="6" type="ORF">J2S03_002180</name>
</gene>
<feature type="domain" description="Radical SAM core" evidence="5">
    <location>
        <begin position="21"/>
        <end position="262"/>
    </location>
</feature>
<dbReference type="SUPFAM" id="SSF102114">
    <property type="entry name" value="Radical SAM enzymes"/>
    <property type="match status" value="1"/>
</dbReference>
<sequence length="327" mass="36564">MPAPTFTSVAAQQVMNRVTAKTMPFQWSINPYRGCAHGCSFCYARSTHTYFGLEADDSFQRQIFVKGNAAQALDKQLRQLAKKHDWNLEWMAASLGPVAIGTATDPYQPVEARQQVTRACLQVLARYRVPVTITTRSPLILRDLDILREMDVRSVNLSVNTVNRNIWRQMEPASPAPHRRLEAVAALTSAGLHAGIFFAPILPYITDSSREIDAVFDAARQAGAQFVMASVLRLEAAIQPWFFKTLAAYDEKLLPHYRRLYRNAYPPASYVEPLMRKIGARMERHGLSHPHDGRADQSQTDQHQTDQRTPSGGPGAQPATGQLLLPI</sequence>
<dbReference type="Proteomes" id="UP001232973">
    <property type="component" value="Unassembled WGS sequence"/>
</dbReference>
<proteinExistence type="predicted"/>
<dbReference type="InterPro" id="IPR006638">
    <property type="entry name" value="Elp3/MiaA/NifB-like_rSAM"/>
</dbReference>
<dbReference type="SMART" id="SM00729">
    <property type="entry name" value="Elp3"/>
    <property type="match status" value="1"/>
</dbReference>
<evidence type="ECO:0000313" key="6">
    <source>
        <dbReference type="EMBL" id="MDQ0190316.1"/>
    </source>
</evidence>
<dbReference type="PANTHER" id="PTHR43432">
    <property type="entry name" value="SLR0285 PROTEIN"/>
    <property type="match status" value="1"/>
</dbReference>
<dbReference type="PANTHER" id="PTHR43432:SF3">
    <property type="entry name" value="SLR0285 PROTEIN"/>
    <property type="match status" value="1"/>
</dbReference>
<dbReference type="PROSITE" id="PS51918">
    <property type="entry name" value="RADICAL_SAM"/>
    <property type="match status" value="1"/>
</dbReference>
<keyword evidence="7" id="KW-1185">Reference proteome</keyword>
<dbReference type="CDD" id="cd01335">
    <property type="entry name" value="Radical_SAM"/>
    <property type="match status" value="1"/>
</dbReference>
<name>A0ABT9XJ29_9BACL</name>
<evidence type="ECO:0000256" key="3">
    <source>
        <dbReference type="ARBA" id="ARBA00023014"/>
    </source>
</evidence>
<keyword evidence="2" id="KW-0408">Iron</keyword>
<dbReference type="Gene3D" id="3.80.30.30">
    <property type="match status" value="1"/>
</dbReference>
<accession>A0ABT9XJ29</accession>
<dbReference type="SFLD" id="SFLDG01084">
    <property type="entry name" value="Uncharacterised_Radical_SAM_Su"/>
    <property type="match status" value="1"/>
</dbReference>
<evidence type="ECO:0000256" key="2">
    <source>
        <dbReference type="ARBA" id="ARBA00023004"/>
    </source>
</evidence>
<feature type="compositionally biased region" description="Basic and acidic residues" evidence="4">
    <location>
        <begin position="285"/>
        <end position="295"/>
    </location>
</feature>
<protein>
    <submittedName>
        <fullName evidence="6">DNA repair photolyase</fullName>
    </submittedName>
</protein>
<comment type="caution">
    <text evidence="6">The sequence shown here is derived from an EMBL/GenBank/DDBJ whole genome shotgun (WGS) entry which is preliminary data.</text>
</comment>
<dbReference type="Pfam" id="PF04055">
    <property type="entry name" value="Radical_SAM"/>
    <property type="match status" value="1"/>
</dbReference>
<reference evidence="6 7" key="1">
    <citation type="submission" date="2023-07" db="EMBL/GenBank/DDBJ databases">
        <title>Genomic Encyclopedia of Type Strains, Phase IV (KMG-IV): sequencing the most valuable type-strain genomes for metagenomic binning, comparative biology and taxonomic classification.</title>
        <authorList>
            <person name="Goeker M."/>
        </authorList>
    </citation>
    <scope>NUCLEOTIDE SEQUENCE [LARGE SCALE GENOMIC DNA]</scope>
    <source>
        <strain evidence="6 7">DSM 4006</strain>
    </source>
</reference>
<evidence type="ECO:0000313" key="7">
    <source>
        <dbReference type="Proteomes" id="UP001232973"/>
    </source>
</evidence>
<dbReference type="InterPro" id="IPR007197">
    <property type="entry name" value="rSAM"/>
</dbReference>
<dbReference type="SFLD" id="SFLDS00029">
    <property type="entry name" value="Radical_SAM"/>
    <property type="match status" value="1"/>
</dbReference>
<dbReference type="RefSeq" id="WP_274454680.1">
    <property type="nucleotide sequence ID" value="NZ_CP067097.1"/>
</dbReference>
<organism evidence="6 7">
    <name type="scientific">Alicyclobacillus cycloheptanicus</name>
    <dbReference type="NCBI Taxonomy" id="1457"/>
    <lineage>
        <taxon>Bacteria</taxon>
        <taxon>Bacillati</taxon>
        <taxon>Bacillota</taxon>
        <taxon>Bacilli</taxon>
        <taxon>Bacillales</taxon>
        <taxon>Alicyclobacillaceae</taxon>
        <taxon>Alicyclobacillus</taxon>
    </lineage>
</organism>
<dbReference type="EMBL" id="JAUSTP010000017">
    <property type="protein sequence ID" value="MDQ0190316.1"/>
    <property type="molecule type" value="Genomic_DNA"/>
</dbReference>
<evidence type="ECO:0000259" key="5">
    <source>
        <dbReference type="PROSITE" id="PS51918"/>
    </source>
</evidence>
<evidence type="ECO:0000256" key="1">
    <source>
        <dbReference type="ARBA" id="ARBA00022723"/>
    </source>
</evidence>
<keyword evidence="3" id="KW-0411">Iron-sulfur</keyword>
<keyword evidence="1" id="KW-0479">Metal-binding</keyword>
<dbReference type="InterPro" id="IPR040086">
    <property type="entry name" value="MJ0683-like"/>
</dbReference>